<dbReference type="EMBL" id="BIFH01000014">
    <property type="protein sequence ID" value="GCD93737.1"/>
    <property type="molecule type" value="Genomic_DNA"/>
</dbReference>
<evidence type="ECO:0000256" key="5">
    <source>
        <dbReference type="ARBA" id="ARBA00023008"/>
    </source>
</evidence>
<dbReference type="Gene3D" id="1.10.1280.10">
    <property type="entry name" value="Di-copper center containing domain from catechol oxidase"/>
    <property type="match status" value="1"/>
</dbReference>
<feature type="domain" description="Tyrosinase copper-binding" evidence="6">
    <location>
        <begin position="77"/>
        <end position="94"/>
    </location>
</feature>
<dbReference type="GO" id="GO:0016491">
    <property type="term" value="F:oxidoreductase activity"/>
    <property type="evidence" value="ECO:0007669"/>
    <property type="project" value="UniProtKB-KW"/>
</dbReference>
<dbReference type="InterPro" id="IPR050316">
    <property type="entry name" value="Tyrosinase/Hemocyanin"/>
</dbReference>
<evidence type="ECO:0000313" key="8">
    <source>
        <dbReference type="EMBL" id="GCD93737.1"/>
    </source>
</evidence>
<dbReference type="RefSeq" id="WP_126635980.1">
    <property type="nucleotide sequence ID" value="NZ_BIFH01000014.1"/>
</dbReference>
<evidence type="ECO:0000256" key="4">
    <source>
        <dbReference type="ARBA" id="ARBA00023002"/>
    </source>
</evidence>
<dbReference type="PANTHER" id="PTHR11474">
    <property type="entry name" value="TYROSINASE FAMILY MEMBER"/>
    <property type="match status" value="1"/>
</dbReference>
<name>A0A401YGP4_9ACTN</name>
<organism evidence="8 9">
    <name type="scientific">Embleya hyalina</name>
    <dbReference type="NCBI Taxonomy" id="516124"/>
    <lineage>
        <taxon>Bacteria</taxon>
        <taxon>Bacillati</taxon>
        <taxon>Actinomycetota</taxon>
        <taxon>Actinomycetes</taxon>
        <taxon>Kitasatosporales</taxon>
        <taxon>Streptomycetaceae</taxon>
        <taxon>Embleya</taxon>
    </lineage>
</organism>
<evidence type="ECO:0000313" key="9">
    <source>
        <dbReference type="Proteomes" id="UP000286931"/>
    </source>
</evidence>
<evidence type="ECO:0000259" key="6">
    <source>
        <dbReference type="PROSITE" id="PS00497"/>
    </source>
</evidence>
<feature type="domain" description="Tyrosinase copper-binding" evidence="7">
    <location>
        <begin position="261"/>
        <end position="272"/>
    </location>
</feature>
<comment type="cofactor">
    <cofactor evidence="1">
        <name>Cu(2+)</name>
        <dbReference type="ChEBI" id="CHEBI:29036"/>
    </cofactor>
</comment>
<dbReference type="SUPFAM" id="SSF48056">
    <property type="entry name" value="Di-copper centre-containing domain"/>
    <property type="match status" value="1"/>
</dbReference>
<evidence type="ECO:0000256" key="3">
    <source>
        <dbReference type="ARBA" id="ARBA00022723"/>
    </source>
</evidence>
<comment type="similarity">
    <text evidence="2">Belongs to the tyrosinase family.</text>
</comment>
<gene>
    <name evidence="8" type="ORF">EHYA_01385</name>
</gene>
<dbReference type="AlphaFoldDB" id="A0A401YGP4"/>
<dbReference type="OrthoDB" id="2874181at2"/>
<dbReference type="PANTHER" id="PTHR11474:SF126">
    <property type="entry name" value="TYROSINASE-LIKE PROTEIN TYR-1-RELATED"/>
    <property type="match status" value="1"/>
</dbReference>
<evidence type="ECO:0000259" key="7">
    <source>
        <dbReference type="PROSITE" id="PS00498"/>
    </source>
</evidence>
<keyword evidence="9" id="KW-1185">Reference proteome</keyword>
<dbReference type="Pfam" id="PF00264">
    <property type="entry name" value="Tyrosinase"/>
    <property type="match status" value="1"/>
</dbReference>
<keyword evidence="3" id="KW-0479">Metal-binding</keyword>
<accession>A0A401YGP4</accession>
<sequence>MAVVRRNVITDLSARDAYIRGVNLLKQENTTLRTTAFGIPGPAAPVRTYDLFVIWHHRAMTTPVPPTGDWMVRNGAHRGPVFLPWHRVMLAYLEANLQRVLDDPGFALPYWDWSVDGSLPTPAGQPIWTEKWMGGPGNPISTGPFVFKAADPKSFRVRVETDSSLRLVQANRGLRRGLGTLPPLGTASSTTLPTALDVGAAFNTMPLLGGDPDLATYDFAPWNADSKGFRNRLEGFIGTGLHNQVHRWVGGDMGPASSPNDPIFYLHHCNVDRLWEGWMQHHGRSYAPPMTASPTLLGHRIDDPIVTPLGPTAPGGTPRLTLDFTTRYTYDLVP</sequence>
<dbReference type="PRINTS" id="PR00092">
    <property type="entry name" value="TYROSINASE"/>
</dbReference>
<evidence type="ECO:0000256" key="2">
    <source>
        <dbReference type="ARBA" id="ARBA00009928"/>
    </source>
</evidence>
<dbReference type="GO" id="GO:0046872">
    <property type="term" value="F:metal ion binding"/>
    <property type="evidence" value="ECO:0007669"/>
    <property type="project" value="UniProtKB-KW"/>
</dbReference>
<reference evidence="8 9" key="1">
    <citation type="submission" date="2018-12" db="EMBL/GenBank/DDBJ databases">
        <title>Draft genome sequence of Embleya hyalina NBRC 13850T.</title>
        <authorList>
            <person name="Komaki H."/>
            <person name="Hosoyama A."/>
            <person name="Kimura A."/>
            <person name="Ichikawa N."/>
            <person name="Tamura T."/>
        </authorList>
    </citation>
    <scope>NUCLEOTIDE SEQUENCE [LARGE SCALE GENOMIC DNA]</scope>
    <source>
        <strain evidence="8 9">NBRC 13850</strain>
    </source>
</reference>
<comment type="caution">
    <text evidence="8">The sequence shown here is derived from an EMBL/GenBank/DDBJ whole genome shotgun (WGS) entry which is preliminary data.</text>
</comment>
<dbReference type="PROSITE" id="PS00498">
    <property type="entry name" value="TYROSINASE_2"/>
    <property type="match status" value="1"/>
</dbReference>
<dbReference type="InterPro" id="IPR002227">
    <property type="entry name" value="Tyrosinase_Cu-bd"/>
</dbReference>
<protein>
    <submittedName>
        <fullName evidence="8">Tyrosinase</fullName>
    </submittedName>
</protein>
<evidence type="ECO:0000256" key="1">
    <source>
        <dbReference type="ARBA" id="ARBA00001973"/>
    </source>
</evidence>
<proteinExistence type="inferred from homology"/>
<dbReference type="InterPro" id="IPR008922">
    <property type="entry name" value="Di-copper_centre_dom_sf"/>
</dbReference>
<dbReference type="Proteomes" id="UP000286931">
    <property type="component" value="Unassembled WGS sequence"/>
</dbReference>
<keyword evidence="4" id="KW-0560">Oxidoreductase</keyword>
<keyword evidence="5" id="KW-0186">Copper</keyword>
<dbReference type="PROSITE" id="PS00497">
    <property type="entry name" value="TYROSINASE_1"/>
    <property type="match status" value="1"/>
</dbReference>